<dbReference type="RefSeq" id="WP_150985392.1">
    <property type="nucleotide sequence ID" value="NZ_CP062803.1"/>
</dbReference>
<dbReference type="Proteomes" id="UP000397656">
    <property type="component" value="Chromosome 1"/>
</dbReference>
<reference evidence="1 2" key="1">
    <citation type="submission" date="2020-10" db="EMBL/GenBank/DDBJ databases">
        <title>Complete genome sequence of Cupriavidus basilensis CCUG 49340T.</title>
        <authorList>
            <person name="Salva-Serra F."/>
            <person name="Donoso R.A."/>
            <person name="Cho K.H."/>
            <person name="Yoo J.A."/>
            <person name="Lee K."/>
            <person name="Yoon S.-H."/>
            <person name="Perez-Pantoja D."/>
            <person name="Moore E.R.B."/>
        </authorList>
    </citation>
    <scope>NUCLEOTIDE SEQUENCE [LARGE SCALE GENOMIC DNA]</scope>
    <source>
        <strain evidence="2">CCUG 49340</strain>
    </source>
</reference>
<evidence type="ECO:0000313" key="1">
    <source>
        <dbReference type="EMBL" id="QOT76603.1"/>
    </source>
</evidence>
<accession>A0A643FXC8</accession>
<proteinExistence type="predicted"/>
<dbReference type="GeneID" id="98399327"/>
<dbReference type="AlphaFoldDB" id="A0A643FXC8"/>
<protein>
    <submittedName>
        <fullName evidence="1">Uncharacterized protein</fullName>
    </submittedName>
</protein>
<name>A0A643FXC8_9BURK</name>
<dbReference type="EMBL" id="CP062803">
    <property type="protein sequence ID" value="QOT76603.1"/>
    <property type="molecule type" value="Genomic_DNA"/>
</dbReference>
<sequence length="149" mass="15900">MVKTGPSASTSFHTFSNMPAGDCIKQGVELGEQRIALFDNPLVHYNASLGIPGNDAQASQRFSEAYIHAGRPFLLDTFVIGANVQNSYQCRVAALWSPESGADYEAVLHWTGSACQLTVSKVEAGGPDGVALKRPVDARFLKTCEAPGK</sequence>
<gene>
    <name evidence="1" type="ORF">F7R26_000355</name>
</gene>
<evidence type="ECO:0000313" key="2">
    <source>
        <dbReference type="Proteomes" id="UP000397656"/>
    </source>
</evidence>
<organism evidence="1 2">
    <name type="scientific">Cupriavidus basilensis</name>
    <dbReference type="NCBI Taxonomy" id="68895"/>
    <lineage>
        <taxon>Bacteria</taxon>
        <taxon>Pseudomonadati</taxon>
        <taxon>Pseudomonadota</taxon>
        <taxon>Betaproteobacteria</taxon>
        <taxon>Burkholderiales</taxon>
        <taxon>Burkholderiaceae</taxon>
        <taxon>Cupriavidus</taxon>
    </lineage>
</organism>